<keyword evidence="5" id="KW-1185">Reference proteome</keyword>
<protein>
    <recommendedName>
        <fullName evidence="6">Mid2 domain-containing protein</fullName>
    </recommendedName>
</protein>
<evidence type="ECO:0000313" key="4">
    <source>
        <dbReference type="EMBL" id="KIW09248.1"/>
    </source>
</evidence>
<dbReference type="VEuPathDB" id="FungiDB:PV09_00172"/>
<proteinExistence type="predicted"/>
<sequence length="267" mass="28628">MYQPFSLVICSCFVLISRAQTCYWPNGSQLTAKDNYTACSSDAVSQCCAIGHACLSNGLCFNPTKGSVYRRGCTDSKWSSSACPQYCNTMSDFKQSSVTLAPCPPDANGQWNWWCGQDYTNVCGSSNQNTSIFNYPANAYILKVAGSENQTTTAISGSATSGTNAATPLDQPASCANGSDKDKVSKMTPIAVGIGVGVPLAMLATTMGFFFWKERKRRIIAERLGYAGQVINLAKQSYDKDGVPSVPVFELSPDTAKVQLHGSESRS</sequence>
<feature type="chain" id="PRO_5002238569" description="Mid2 domain-containing protein" evidence="3">
    <location>
        <begin position="20"/>
        <end position="267"/>
    </location>
</feature>
<evidence type="ECO:0008006" key="6">
    <source>
        <dbReference type="Google" id="ProtNLM"/>
    </source>
</evidence>
<dbReference type="Proteomes" id="UP000053259">
    <property type="component" value="Unassembled WGS sequence"/>
</dbReference>
<feature type="region of interest" description="Disordered" evidence="1">
    <location>
        <begin position="153"/>
        <end position="180"/>
    </location>
</feature>
<evidence type="ECO:0000256" key="3">
    <source>
        <dbReference type="SAM" id="SignalP"/>
    </source>
</evidence>
<keyword evidence="2" id="KW-0812">Transmembrane</keyword>
<keyword evidence="2" id="KW-1133">Transmembrane helix</keyword>
<evidence type="ECO:0000313" key="5">
    <source>
        <dbReference type="Proteomes" id="UP000053259"/>
    </source>
</evidence>
<dbReference type="GeneID" id="27308145"/>
<feature type="signal peptide" evidence="3">
    <location>
        <begin position="1"/>
        <end position="19"/>
    </location>
</feature>
<keyword evidence="2" id="KW-0472">Membrane</keyword>
<dbReference type="HOGENOM" id="CLU_055859_6_1_1"/>
<dbReference type="OrthoDB" id="5215637at2759"/>
<evidence type="ECO:0000256" key="2">
    <source>
        <dbReference type="SAM" id="Phobius"/>
    </source>
</evidence>
<feature type="compositionally biased region" description="Low complexity" evidence="1">
    <location>
        <begin position="153"/>
        <end position="167"/>
    </location>
</feature>
<dbReference type="AlphaFoldDB" id="A0A0D2ARA8"/>
<reference evidence="4 5" key="1">
    <citation type="submission" date="2015-01" db="EMBL/GenBank/DDBJ databases">
        <title>The Genome Sequence of Ochroconis gallopava CBS43764.</title>
        <authorList>
            <consortium name="The Broad Institute Genomics Platform"/>
            <person name="Cuomo C."/>
            <person name="de Hoog S."/>
            <person name="Gorbushina A."/>
            <person name="Stielow B."/>
            <person name="Teixiera M."/>
            <person name="Abouelleil A."/>
            <person name="Chapman S.B."/>
            <person name="Priest M."/>
            <person name="Young S.K."/>
            <person name="Wortman J."/>
            <person name="Nusbaum C."/>
            <person name="Birren B."/>
        </authorList>
    </citation>
    <scope>NUCLEOTIDE SEQUENCE [LARGE SCALE GENOMIC DNA]</scope>
    <source>
        <strain evidence="4 5">CBS 43764</strain>
    </source>
</reference>
<evidence type="ECO:0000256" key="1">
    <source>
        <dbReference type="SAM" id="MobiDB-lite"/>
    </source>
</evidence>
<dbReference type="EMBL" id="KN847529">
    <property type="protein sequence ID" value="KIW09248.1"/>
    <property type="molecule type" value="Genomic_DNA"/>
</dbReference>
<organism evidence="4 5">
    <name type="scientific">Verruconis gallopava</name>
    <dbReference type="NCBI Taxonomy" id="253628"/>
    <lineage>
        <taxon>Eukaryota</taxon>
        <taxon>Fungi</taxon>
        <taxon>Dikarya</taxon>
        <taxon>Ascomycota</taxon>
        <taxon>Pezizomycotina</taxon>
        <taxon>Dothideomycetes</taxon>
        <taxon>Pleosporomycetidae</taxon>
        <taxon>Venturiales</taxon>
        <taxon>Sympoventuriaceae</taxon>
        <taxon>Verruconis</taxon>
    </lineage>
</organism>
<feature type="transmembrane region" description="Helical" evidence="2">
    <location>
        <begin position="190"/>
        <end position="212"/>
    </location>
</feature>
<accession>A0A0D2ARA8</accession>
<dbReference type="InParanoid" id="A0A0D2ARA8"/>
<name>A0A0D2ARA8_9PEZI</name>
<dbReference type="RefSeq" id="XP_016219117.1">
    <property type="nucleotide sequence ID" value="XM_016352860.1"/>
</dbReference>
<keyword evidence="3" id="KW-0732">Signal</keyword>
<dbReference type="STRING" id="253628.A0A0D2ARA8"/>
<gene>
    <name evidence="4" type="ORF">PV09_00172</name>
</gene>